<dbReference type="Pfam" id="PF00122">
    <property type="entry name" value="E1-E2_ATPase"/>
    <property type="match status" value="1"/>
</dbReference>
<feature type="transmembrane region" description="Helical" evidence="19">
    <location>
        <begin position="1119"/>
        <end position="1138"/>
    </location>
</feature>
<name>A0A9W6YS74_AMBMO</name>
<evidence type="ECO:0000256" key="7">
    <source>
        <dbReference type="ARBA" id="ARBA00022741"/>
    </source>
</evidence>
<feature type="compositionally biased region" description="Basic and acidic residues" evidence="21">
    <location>
        <begin position="1"/>
        <end position="12"/>
    </location>
</feature>
<dbReference type="InterPro" id="IPR059000">
    <property type="entry name" value="ATPase_P-type_domA"/>
</dbReference>
<evidence type="ECO:0000259" key="23">
    <source>
        <dbReference type="Pfam" id="PF16209"/>
    </source>
</evidence>
<dbReference type="GO" id="GO:0005524">
    <property type="term" value="F:ATP binding"/>
    <property type="evidence" value="ECO:0007669"/>
    <property type="project" value="UniProtKB-UniRule"/>
</dbReference>
<dbReference type="GO" id="GO:0000287">
    <property type="term" value="F:magnesium ion binding"/>
    <property type="evidence" value="ECO:0007669"/>
    <property type="project" value="UniProtKB-UniRule"/>
</dbReference>
<dbReference type="FunFam" id="3.40.50.1000:FF:000009">
    <property type="entry name" value="Phospholipid-transporting ATPase"/>
    <property type="match status" value="1"/>
</dbReference>
<feature type="domain" description="P-type ATPase C-terminal" evidence="24">
    <location>
        <begin position="949"/>
        <end position="1179"/>
    </location>
</feature>
<dbReference type="Proteomes" id="UP001165063">
    <property type="component" value="Unassembled WGS sequence"/>
</dbReference>
<feature type="transmembrane region" description="Helical" evidence="19">
    <location>
        <begin position="1144"/>
        <end position="1168"/>
    </location>
</feature>
<comment type="caution">
    <text evidence="25">The sequence shown here is derived from an EMBL/GenBank/DDBJ whole genome shotgun (WGS) entry which is preliminary data.</text>
</comment>
<dbReference type="SUPFAM" id="SSF81665">
    <property type="entry name" value="Calcium ATPase, transmembrane domain M"/>
    <property type="match status" value="1"/>
</dbReference>
<feature type="region of interest" description="Disordered" evidence="21">
    <location>
        <begin position="1"/>
        <end position="44"/>
    </location>
</feature>
<keyword evidence="10 19" id="KW-1278">Translocase</keyword>
<keyword evidence="9 18" id="KW-0460">Magnesium</keyword>
<dbReference type="EMBL" id="BSXU01000093">
    <property type="protein sequence ID" value="GMG19261.1"/>
    <property type="molecule type" value="Genomic_DNA"/>
</dbReference>
<feature type="binding site" evidence="17">
    <location>
        <position position="815"/>
    </location>
    <ligand>
        <name>ATP</name>
        <dbReference type="ChEBI" id="CHEBI:30616"/>
    </ligand>
</feature>
<keyword evidence="5 19" id="KW-0812">Transmembrane</keyword>
<dbReference type="InterPro" id="IPR032630">
    <property type="entry name" value="P_typ_ATPase_c"/>
</dbReference>
<dbReference type="InterPro" id="IPR006539">
    <property type="entry name" value="P-type_ATPase_IV"/>
</dbReference>
<evidence type="ECO:0000256" key="10">
    <source>
        <dbReference type="ARBA" id="ARBA00022967"/>
    </source>
</evidence>
<feature type="transmembrane region" description="Helical" evidence="19">
    <location>
        <begin position="1089"/>
        <end position="1107"/>
    </location>
</feature>
<evidence type="ECO:0000256" key="18">
    <source>
        <dbReference type="PIRSR" id="PIRSR606539-3"/>
    </source>
</evidence>
<keyword evidence="13 19" id="KW-0472">Membrane</keyword>
<feature type="transmembrane region" description="Helical" evidence="19">
    <location>
        <begin position="237"/>
        <end position="259"/>
    </location>
</feature>
<evidence type="ECO:0000256" key="13">
    <source>
        <dbReference type="ARBA" id="ARBA00023136"/>
    </source>
</evidence>
<keyword evidence="12" id="KW-0445">Lipid transport</keyword>
<feature type="binding site" evidence="17">
    <location>
        <position position="556"/>
    </location>
    <ligand>
        <name>ATP</name>
        <dbReference type="ChEBI" id="CHEBI:30616"/>
    </ligand>
</feature>
<dbReference type="PROSITE" id="PS00154">
    <property type="entry name" value="ATPASE_E1_E2"/>
    <property type="match status" value="1"/>
</dbReference>
<dbReference type="Pfam" id="PF13246">
    <property type="entry name" value="Cation_ATPase"/>
    <property type="match status" value="1"/>
</dbReference>
<feature type="binding site" evidence="17">
    <location>
        <position position="637"/>
    </location>
    <ligand>
        <name>ATP</name>
        <dbReference type="ChEBI" id="CHEBI:30616"/>
    </ligand>
</feature>
<sequence>MSGRTFDSKDYLRNYSTNNSSSSRPDHPTDNEEDSYYNRSGHQRSLNQFTIDKDFEDTLNVALENIDQNPFVKSNRDLYNNNKNNKYLTNDNNSGDSPDNFDSYSLKSIPLDQMNSNSNGITSNNNNYGDEYNDGNVPLIPGNTPRSSSSRSSKHKPSSASTARSIWSKGVDSLINSSNRLVLGNSKRKIQLPNDGDEFRIDDENEDDMISQSRTISPHMSSSQFPGNAISNAKYNIFSFFPVILFEQFKFFFNLYFLIVALSQAIKPLRIGYLSTYIVPLAFVLSVTMMKEAIDDIQRRRRDKEQNNELYEVLGSSKQIPAKNLKCGDLVRLTKDRRVPADMVLLQSSESSGESFIKTDQLDGETDWKLRIACPLTQHISEEDLEVVKVMAQPPSKHIHSFLGKLTYGDHTTGLSVDNTMWANTVLASGTAVGIIVYTGKDTRQSMNTSTPGVKTGLLELEINSLSKILCIGVFILSVVLVACQGFAGKWYVNIMRFLILFSTIIPVSLRVNLDLGKSVYAYQIEHDDAIPETIVRTSTIPEDLGRIEYLLSDKTGTLTQNDMELKKLHLGTVSYAGDTMDLVAGYIADIGEQVKSSRRDMGTRVRDLVSTMAICHNVTPSYEDGELSYQAASPDEIAIVKFTKSVGLSLIKRDRHSLALYHEAPKRTYEYEILQVFPFNSDTKRMGIVVLDKTRDELWFLQKGADTVMMSIVQHNDWLEEETSNMAREGLRTLVVARKKLKSTVYEEFKTKYQEASMSMVNRDQAMAKVISQYLEYDLELLGLTGVEDRLQKDVKSSIEVLRNAGVKIWMLTGDKVETARCVSVSAKLIARGQYVHTVTKLNRPEIALQQIEYLKTNRDACLLIDGESLGTYLSHFKDEFFQIVVHLPAVIACRCSPQQKADVALLIREATHKRVCCIGDGGNDVSMIQCADVGVGIVGKEGKQASLAADFSITQFCHLTKLLLWHGRNSYKRSAKLAQFVMHRGLIISACQALFSICSKFEPIALYQGWLMVGYATCYTMAPVFSLVLDCDVNESLVSLYPELYKELTEGKSLSYKTFSVWCLVSLFQGLVIEGLSQTFTGLGEEMFLGLVAISYTALILNELAMVAIEINKWNKTMLIVEVLTLACYIGSIPFLGDYFDLSYVGSVNFVWQTVVILSVSLLPIWSAKAINRKLRPPNYAKVQQA</sequence>
<dbReference type="GO" id="GO:0005802">
    <property type="term" value="C:trans-Golgi network"/>
    <property type="evidence" value="ECO:0007669"/>
    <property type="project" value="TreeGrafter"/>
</dbReference>
<feature type="binding site" evidence="17">
    <location>
        <position position="902"/>
    </location>
    <ligand>
        <name>ATP</name>
        <dbReference type="ChEBI" id="CHEBI:30616"/>
    </ligand>
</feature>
<dbReference type="SFLD" id="SFLDS00003">
    <property type="entry name" value="Haloacid_Dehalogenase"/>
    <property type="match status" value="1"/>
</dbReference>
<dbReference type="AlphaFoldDB" id="A0A9W6YS74"/>
<dbReference type="SFLD" id="SFLDG00002">
    <property type="entry name" value="C1.7:_P-type_atpase_like"/>
    <property type="match status" value="1"/>
</dbReference>
<dbReference type="Pfam" id="PF16212">
    <property type="entry name" value="PhoLip_ATPase_C"/>
    <property type="match status" value="1"/>
</dbReference>
<proteinExistence type="inferred from homology"/>
<dbReference type="SUPFAM" id="SSF56784">
    <property type="entry name" value="HAD-like"/>
    <property type="match status" value="1"/>
</dbReference>
<comment type="catalytic activity">
    <reaction evidence="15">
        <text>a 1,2-diacyl-sn-glycero-3-phosphoethanolamine(out) + ATP + H2O = a 1,2-diacyl-sn-glycero-3-phosphoethanolamine(in) + ADP + phosphate + H(+)</text>
        <dbReference type="Rhea" id="RHEA:66132"/>
        <dbReference type="ChEBI" id="CHEBI:15377"/>
        <dbReference type="ChEBI" id="CHEBI:15378"/>
        <dbReference type="ChEBI" id="CHEBI:30616"/>
        <dbReference type="ChEBI" id="CHEBI:43474"/>
        <dbReference type="ChEBI" id="CHEBI:64612"/>
        <dbReference type="ChEBI" id="CHEBI:456216"/>
    </reaction>
    <physiologicalReaction direction="left-to-right" evidence="15">
        <dbReference type="Rhea" id="RHEA:66133"/>
    </physiologicalReaction>
</comment>
<feature type="coiled-coil region" evidence="20">
    <location>
        <begin position="287"/>
        <end position="314"/>
    </location>
</feature>
<feature type="binding site" evidence="17">
    <location>
        <position position="926"/>
    </location>
    <ligand>
        <name>ATP</name>
        <dbReference type="ChEBI" id="CHEBI:30616"/>
    </ligand>
</feature>
<dbReference type="InterPro" id="IPR008250">
    <property type="entry name" value="ATPase_P-typ_transduc_dom_A_sf"/>
</dbReference>
<comment type="catalytic activity">
    <reaction evidence="14 19">
        <text>ATP + H2O + phospholipidSide 1 = ADP + phosphate + phospholipidSide 2.</text>
        <dbReference type="EC" id="7.6.2.1"/>
    </reaction>
</comment>
<dbReference type="FunFam" id="3.40.1110.10:FF:000085">
    <property type="entry name" value="Phospholipid-transporting ATPase"/>
    <property type="match status" value="1"/>
</dbReference>
<evidence type="ECO:0000256" key="20">
    <source>
        <dbReference type="SAM" id="Coils"/>
    </source>
</evidence>
<evidence type="ECO:0000256" key="14">
    <source>
        <dbReference type="ARBA" id="ARBA00034036"/>
    </source>
</evidence>
<feature type="active site" description="4-aspartylphosphate intermediate" evidence="16">
    <location>
        <position position="554"/>
    </location>
</feature>
<dbReference type="PRINTS" id="PR00119">
    <property type="entry name" value="CATATPASE"/>
</dbReference>
<keyword evidence="8 17" id="KW-0067">ATP-binding</keyword>
<dbReference type="GO" id="GO:0140346">
    <property type="term" value="F:phosphatidylserine flippase activity"/>
    <property type="evidence" value="ECO:0007669"/>
    <property type="project" value="UniProtKB-ARBA"/>
</dbReference>
<evidence type="ECO:0000256" key="9">
    <source>
        <dbReference type="ARBA" id="ARBA00022842"/>
    </source>
</evidence>
<dbReference type="OrthoDB" id="377733at2759"/>
<evidence type="ECO:0000256" key="5">
    <source>
        <dbReference type="ARBA" id="ARBA00022692"/>
    </source>
</evidence>
<feature type="domain" description="P-type ATPase A" evidence="22">
    <location>
        <begin position="315"/>
        <end position="444"/>
    </location>
</feature>
<feature type="domain" description="P-type ATPase N-terminal" evidence="23">
    <location>
        <begin position="221"/>
        <end position="271"/>
    </location>
</feature>
<feature type="compositionally biased region" description="Low complexity" evidence="21">
    <location>
        <begin position="115"/>
        <end position="136"/>
    </location>
</feature>
<feature type="binding site" evidence="18">
    <location>
        <position position="554"/>
    </location>
    <ligand>
        <name>Mg(2+)</name>
        <dbReference type="ChEBI" id="CHEBI:18420"/>
    </ligand>
</feature>
<dbReference type="GO" id="GO:0006890">
    <property type="term" value="P:retrograde vesicle-mediated transport, Golgi to endoplasmic reticulum"/>
    <property type="evidence" value="ECO:0007669"/>
    <property type="project" value="TreeGrafter"/>
</dbReference>
<dbReference type="EC" id="7.6.2.1" evidence="19"/>
<comment type="cofactor">
    <cofactor evidence="1 18">
        <name>Mg(2+)</name>
        <dbReference type="ChEBI" id="CHEBI:18420"/>
    </cofactor>
</comment>
<evidence type="ECO:0000256" key="2">
    <source>
        <dbReference type="ARBA" id="ARBA00004337"/>
    </source>
</evidence>
<keyword evidence="26" id="KW-1185">Reference proteome</keyword>
<evidence type="ECO:0000256" key="6">
    <source>
        <dbReference type="ARBA" id="ARBA00022723"/>
    </source>
</evidence>
<feature type="binding site" evidence="18">
    <location>
        <position position="926"/>
    </location>
    <ligand>
        <name>Mg(2+)</name>
        <dbReference type="ChEBI" id="CHEBI:18420"/>
    </ligand>
</feature>
<evidence type="ECO:0000256" key="11">
    <source>
        <dbReference type="ARBA" id="ARBA00022989"/>
    </source>
</evidence>
<feature type="region of interest" description="Disordered" evidence="21">
    <location>
        <begin position="73"/>
        <end position="164"/>
    </location>
</feature>
<feature type="binding site" evidence="17">
    <location>
        <position position="680"/>
    </location>
    <ligand>
        <name>ATP</name>
        <dbReference type="ChEBI" id="CHEBI:30616"/>
    </ligand>
</feature>
<feature type="binding site" evidence="17">
    <location>
        <position position="555"/>
    </location>
    <ligand>
        <name>ATP</name>
        <dbReference type="ChEBI" id="CHEBI:30616"/>
    </ligand>
</feature>
<accession>A0A9W6YS74</accession>
<feature type="binding site" evidence="18">
    <location>
        <position position="556"/>
    </location>
    <ligand>
        <name>Mg(2+)</name>
        <dbReference type="ChEBI" id="CHEBI:18420"/>
    </ligand>
</feature>
<comment type="similarity">
    <text evidence="3 19">Belongs to the cation transport ATPase (P-type) (TC 3.A.3) family. Type IV subfamily.</text>
</comment>
<feature type="compositionally biased region" description="Polar residues" evidence="21">
    <location>
        <begin position="94"/>
        <end position="106"/>
    </location>
</feature>
<keyword evidence="6 18" id="KW-0479">Metal-binding</keyword>
<dbReference type="InterPro" id="IPR044492">
    <property type="entry name" value="P_typ_ATPase_HD_dom"/>
</dbReference>
<feature type="binding site" evidence="17">
    <location>
        <position position="554"/>
    </location>
    <ligand>
        <name>ATP</name>
        <dbReference type="ChEBI" id="CHEBI:30616"/>
    </ligand>
</feature>
<evidence type="ECO:0000259" key="24">
    <source>
        <dbReference type="Pfam" id="PF16212"/>
    </source>
</evidence>
<evidence type="ECO:0000256" key="3">
    <source>
        <dbReference type="ARBA" id="ARBA00008109"/>
    </source>
</evidence>
<evidence type="ECO:0000256" key="12">
    <source>
        <dbReference type="ARBA" id="ARBA00023055"/>
    </source>
</evidence>
<dbReference type="Gene3D" id="3.40.50.1000">
    <property type="entry name" value="HAD superfamily/HAD-like"/>
    <property type="match status" value="1"/>
</dbReference>
<dbReference type="InterPro" id="IPR001757">
    <property type="entry name" value="P_typ_ATPase"/>
</dbReference>
<keyword evidence="20" id="KW-0175">Coiled coil</keyword>
<dbReference type="Gene3D" id="2.70.150.10">
    <property type="entry name" value="Calcium-transporting ATPase, cytoplasmic transduction domain A"/>
    <property type="match status" value="1"/>
</dbReference>
<dbReference type="InterPro" id="IPR018303">
    <property type="entry name" value="ATPase_P-typ_P_site"/>
</dbReference>
<dbReference type="GO" id="GO:0010008">
    <property type="term" value="C:endosome membrane"/>
    <property type="evidence" value="ECO:0007669"/>
    <property type="project" value="UniProtKB-SubCell"/>
</dbReference>
<feature type="binding site" evidence="17">
    <location>
        <position position="896"/>
    </location>
    <ligand>
        <name>ATP</name>
        <dbReference type="ChEBI" id="CHEBI:30616"/>
    </ligand>
</feature>
<dbReference type="InterPro" id="IPR023214">
    <property type="entry name" value="HAD_sf"/>
</dbReference>
<feature type="binding site" evidence="17">
    <location>
        <position position="733"/>
    </location>
    <ligand>
        <name>ATP</name>
        <dbReference type="ChEBI" id="CHEBI:30616"/>
    </ligand>
</feature>
<dbReference type="GO" id="GO:0006897">
    <property type="term" value="P:endocytosis"/>
    <property type="evidence" value="ECO:0007669"/>
    <property type="project" value="TreeGrafter"/>
</dbReference>
<keyword evidence="7 17" id="KW-0547">Nucleotide-binding</keyword>
<dbReference type="InterPro" id="IPR032631">
    <property type="entry name" value="P-type_ATPase_N"/>
</dbReference>
<dbReference type="SUPFAM" id="SSF81653">
    <property type="entry name" value="Calcium ATPase, transduction domain A"/>
    <property type="match status" value="1"/>
</dbReference>
<evidence type="ECO:0000313" key="25">
    <source>
        <dbReference type="EMBL" id="GMG19261.1"/>
    </source>
</evidence>
<organism evidence="25 26">
    <name type="scientific">Ambrosiozyma monospora</name>
    <name type="common">Yeast</name>
    <name type="synonym">Endomycopsis monosporus</name>
    <dbReference type="NCBI Taxonomy" id="43982"/>
    <lineage>
        <taxon>Eukaryota</taxon>
        <taxon>Fungi</taxon>
        <taxon>Dikarya</taxon>
        <taxon>Ascomycota</taxon>
        <taxon>Saccharomycotina</taxon>
        <taxon>Pichiomycetes</taxon>
        <taxon>Pichiales</taxon>
        <taxon>Pichiaceae</taxon>
        <taxon>Ambrosiozyma</taxon>
    </lineage>
</organism>
<dbReference type="SUPFAM" id="SSF81660">
    <property type="entry name" value="Metal cation-transporting ATPase, ATP-binding domain N"/>
    <property type="match status" value="1"/>
</dbReference>
<evidence type="ECO:0000256" key="15">
    <source>
        <dbReference type="ARBA" id="ARBA00049128"/>
    </source>
</evidence>
<dbReference type="NCBIfam" id="TIGR01494">
    <property type="entry name" value="ATPase_P-type"/>
    <property type="match status" value="3"/>
</dbReference>
<dbReference type="PANTHER" id="PTHR24092:SF5">
    <property type="entry name" value="PHOSPHOLIPID-TRANSPORTING ATPASE"/>
    <property type="match status" value="1"/>
</dbReference>
<dbReference type="PANTHER" id="PTHR24092">
    <property type="entry name" value="PROBABLE PHOSPHOLIPID-TRANSPORTING ATPASE"/>
    <property type="match status" value="1"/>
</dbReference>
<evidence type="ECO:0000256" key="16">
    <source>
        <dbReference type="PIRSR" id="PIRSR606539-1"/>
    </source>
</evidence>
<comment type="subcellular location">
    <subcellularLocation>
        <location evidence="2">Endosome membrane</location>
        <topology evidence="2">Multi-pass membrane protein</topology>
    </subcellularLocation>
    <subcellularLocation>
        <location evidence="19">Membrane</location>
        <topology evidence="19">Multi-pass membrane protein</topology>
    </subcellularLocation>
</comment>
<evidence type="ECO:0000256" key="19">
    <source>
        <dbReference type="RuleBase" id="RU362033"/>
    </source>
</evidence>
<evidence type="ECO:0000256" key="4">
    <source>
        <dbReference type="ARBA" id="ARBA00022448"/>
    </source>
</evidence>
<evidence type="ECO:0000256" key="8">
    <source>
        <dbReference type="ARBA" id="ARBA00022840"/>
    </source>
</evidence>
<evidence type="ECO:0000313" key="26">
    <source>
        <dbReference type="Proteomes" id="UP001165063"/>
    </source>
</evidence>
<feature type="binding site" evidence="17">
    <location>
        <position position="704"/>
    </location>
    <ligand>
        <name>ATP</name>
        <dbReference type="ChEBI" id="CHEBI:30616"/>
    </ligand>
</feature>
<feature type="binding site" evidence="18">
    <location>
        <position position="922"/>
    </location>
    <ligand>
        <name>Mg(2+)</name>
        <dbReference type="ChEBI" id="CHEBI:18420"/>
    </ligand>
</feature>
<evidence type="ECO:0000259" key="22">
    <source>
        <dbReference type="Pfam" id="PF00122"/>
    </source>
</evidence>
<feature type="compositionally biased region" description="Low complexity" evidence="21">
    <location>
        <begin position="14"/>
        <end position="23"/>
    </location>
</feature>
<keyword evidence="4" id="KW-0813">Transport</keyword>
<dbReference type="SFLD" id="SFLDF00027">
    <property type="entry name" value="p-type_atpase"/>
    <property type="match status" value="1"/>
</dbReference>
<dbReference type="GO" id="GO:0005886">
    <property type="term" value="C:plasma membrane"/>
    <property type="evidence" value="ECO:0007669"/>
    <property type="project" value="TreeGrafter"/>
</dbReference>
<keyword evidence="11 19" id="KW-1133">Transmembrane helix</keyword>
<gene>
    <name evidence="25" type="ORF">Amon01_000032700</name>
</gene>
<dbReference type="NCBIfam" id="TIGR01652">
    <property type="entry name" value="ATPase-Plipid"/>
    <property type="match status" value="1"/>
</dbReference>
<dbReference type="Pfam" id="PF16209">
    <property type="entry name" value="PhoLip_ATPase_N"/>
    <property type="match status" value="1"/>
</dbReference>
<evidence type="ECO:0000256" key="21">
    <source>
        <dbReference type="SAM" id="MobiDB-lite"/>
    </source>
</evidence>
<feature type="transmembrane region" description="Helical" evidence="19">
    <location>
        <begin position="469"/>
        <end position="489"/>
    </location>
</feature>
<dbReference type="InterPro" id="IPR023298">
    <property type="entry name" value="ATPase_P-typ_TM_dom_sf"/>
</dbReference>
<dbReference type="Gene3D" id="3.40.1110.10">
    <property type="entry name" value="Calcium-transporting ATPase, cytoplasmic domain N"/>
    <property type="match status" value="1"/>
</dbReference>
<feature type="compositionally biased region" description="Low complexity" evidence="21">
    <location>
        <begin position="77"/>
        <end position="93"/>
    </location>
</feature>
<feature type="binding site" evidence="17">
    <location>
        <position position="925"/>
    </location>
    <ligand>
        <name>ATP</name>
        <dbReference type="ChEBI" id="CHEBI:30616"/>
    </ligand>
</feature>
<dbReference type="GO" id="GO:0016887">
    <property type="term" value="F:ATP hydrolysis activity"/>
    <property type="evidence" value="ECO:0007669"/>
    <property type="project" value="InterPro"/>
</dbReference>
<feature type="binding site" evidence="17">
    <location>
        <position position="816"/>
    </location>
    <ligand>
        <name>ATP</name>
        <dbReference type="ChEBI" id="CHEBI:30616"/>
    </ligand>
</feature>
<evidence type="ECO:0000256" key="17">
    <source>
        <dbReference type="PIRSR" id="PIRSR606539-2"/>
    </source>
</evidence>
<feature type="binding site" evidence="17">
    <location>
        <position position="814"/>
    </location>
    <ligand>
        <name>ATP</name>
        <dbReference type="ChEBI" id="CHEBI:30616"/>
    </ligand>
</feature>
<dbReference type="InterPro" id="IPR036412">
    <property type="entry name" value="HAD-like_sf"/>
</dbReference>
<protein>
    <recommendedName>
        <fullName evidence="19">Phospholipid-transporting ATPase</fullName>
        <ecNumber evidence="19">7.6.2.1</ecNumber>
    </recommendedName>
</protein>
<feature type="transmembrane region" description="Helical" evidence="19">
    <location>
        <begin position="271"/>
        <end position="294"/>
    </location>
</feature>
<dbReference type="InterPro" id="IPR023299">
    <property type="entry name" value="ATPase_P-typ_cyto_dom_N"/>
</dbReference>
<evidence type="ECO:0000256" key="1">
    <source>
        <dbReference type="ARBA" id="ARBA00001946"/>
    </source>
</evidence>
<reference evidence="25" key="1">
    <citation type="submission" date="2023-04" db="EMBL/GenBank/DDBJ databases">
        <title>Ambrosiozyma monospora NBRC 1965.</title>
        <authorList>
            <person name="Ichikawa N."/>
            <person name="Sato H."/>
            <person name="Tonouchi N."/>
        </authorList>
    </citation>
    <scope>NUCLEOTIDE SEQUENCE</scope>
    <source>
        <strain evidence="25">NBRC 1965</strain>
    </source>
</reference>